<evidence type="ECO:0000313" key="5">
    <source>
        <dbReference type="Proteomes" id="UP000309676"/>
    </source>
</evidence>
<gene>
    <name evidence="4" type="ORF">FE782_23360</name>
</gene>
<dbReference type="Gene3D" id="3.10.580.10">
    <property type="entry name" value="CBS-domain"/>
    <property type="match status" value="1"/>
</dbReference>
<dbReference type="InterPro" id="IPR000644">
    <property type="entry name" value="CBS_dom"/>
</dbReference>
<accession>A0A5R9GA68</accession>
<feature type="domain" description="CBS" evidence="3">
    <location>
        <begin position="8"/>
        <end position="64"/>
    </location>
</feature>
<dbReference type="PANTHER" id="PTHR43080:SF2">
    <property type="entry name" value="CBS DOMAIN-CONTAINING PROTEIN"/>
    <property type="match status" value="1"/>
</dbReference>
<dbReference type="PROSITE" id="PS51371">
    <property type="entry name" value="CBS"/>
    <property type="match status" value="2"/>
</dbReference>
<proteinExistence type="predicted"/>
<keyword evidence="5" id="KW-1185">Reference proteome</keyword>
<dbReference type="InterPro" id="IPR051257">
    <property type="entry name" value="Diverse_CBS-Domain"/>
</dbReference>
<evidence type="ECO:0000256" key="1">
    <source>
        <dbReference type="ARBA" id="ARBA00023122"/>
    </source>
</evidence>
<protein>
    <submittedName>
        <fullName evidence="4">CBS domain-containing protein</fullName>
    </submittedName>
</protein>
<dbReference type="PANTHER" id="PTHR43080">
    <property type="entry name" value="CBS DOMAIN-CONTAINING PROTEIN CBSX3, MITOCHONDRIAL"/>
    <property type="match status" value="1"/>
</dbReference>
<reference evidence="4 5" key="1">
    <citation type="submission" date="2019-05" db="EMBL/GenBank/DDBJ databases">
        <authorList>
            <person name="Narsing Rao M.P."/>
            <person name="Li W.J."/>
        </authorList>
    </citation>
    <scope>NUCLEOTIDE SEQUENCE [LARGE SCALE GENOMIC DNA]</scope>
    <source>
        <strain evidence="4 5">SYSU_K30003</strain>
    </source>
</reference>
<dbReference type="EMBL" id="VCIW01000018">
    <property type="protein sequence ID" value="TLS49974.1"/>
    <property type="molecule type" value="Genomic_DNA"/>
</dbReference>
<organism evidence="4 5">
    <name type="scientific">Paenibacillus antri</name>
    <dbReference type="NCBI Taxonomy" id="2582848"/>
    <lineage>
        <taxon>Bacteria</taxon>
        <taxon>Bacillati</taxon>
        <taxon>Bacillota</taxon>
        <taxon>Bacilli</taxon>
        <taxon>Bacillales</taxon>
        <taxon>Paenibacillaceae</taxon>
        <taxon>Paenibacillus</taxon>
    </lineage>
</organism>
<comment type="caution">
    <text evidence="4">The sequence shown here is derived from an EMBL/GenBank/DDBJ whole genome shotgun (WGS) entry which is preliminary data.</text>
</comment>
<evidence type="ECO:0000313" key="4">
    <source>
        <dbReference type="EMBL" id="TLS49974.1"/>
    </source>
</evidence>
<name>A0A5R9GA68_9BACL</name>
<dbReference type="Proteomes" id="UP000309676">
    <property type="component" value="Unassembled WGS sequence"/>
</dbReference>
<sequence>MKTVKDIMETEIVTVTLKDNIYEIALKMKQHDIGFIPVVEGKQLVGVVTDRDLVVRGYAEKHSGSTEVKEVMSDQIVISVPPTMTVDEAAKLMAKNQIRRLPVVENNQLIGVVAIGDLAVNSKLEEEAGHALSEISEKHKQTIGVN</sequence>
<dbReference type="Pfam" id="PF00571">
    <property type="entry name" value="CBS"/>
    <property type="match status" value="2"/>
</dbReference>
<evidence type="ECO:0000259" key="3">
    <source>
        <dbReference type="PROSITE" id="PS51371"/>
    </source>
</evidence>
<evidence type="ECO:0000256" key="2">
    <source>
        <dbReference type="PROSITE-ProRule" id="PRU00703"/>
    </source>
</evidence>
<keyword evidence="1 2" id="KW-0129">CBS domain</keyword>
<dbReference type="SUPFAM" id="SSF54631">
    <property type="entry name" value="CBS-domain pair"/>
    <property type="match status" value="1"/>
</dbReference>
<dbReference type="OrthoDB" id="9802114at2"/>
<dbReference type="InterPro" id="IPR046342">
    <property type="entry name" value="CBS_dom_sf"/>
</dbReference>
<dbReference type="AlphaFoldDB" id="A0A5R9GA68"/>
<feature type="domain" description="CBS" evidence="3">
    <location>
        <begin position="72"/>
        <end position="132"/>
    </location>
</feature>
<dbReference type="CDD" id="cd04622">
    <property type="entry name" value="CBS_pair_HRP1_like"/>
    <property type="match status" value="1"/>
</dbReference>
<dbReference type="SMART" id="SM00116">
    <property type="entry name" value="CBS"/>
    <property type="match status" value="2"/>
</dbReference>